<dbReference type="EMBL" id="LR861934">
    <property type="protein sequence ID" value="CAD1807715.1"/>
    <property type="molecule type" value="Genomic_DNA"/>
</dbReference>
<dbReference type="Proteomes" id="UP000170377">
    <property type="component" value="Genome"/>
</dbReference>
<comment type="subcellular location">
    <subcellularLocation>
        <location evidence="2">Host cytoplasm</location>
    </subcellularLocation>
    <subcellularLocation>
        <location evidence="1">Host nucleus</location>
    </subcellularLocation>
</comment>
<dbReference type="Proteomes" id="UP000140251">
    <property type="component" value="Genome"/>
</dbReference>
<evidence type="ECO:0000256" key="7">
    <source>
        <dbReference type="ARBA" id="ARBA00022562"/>
    </source>
</evidence>
<dbReference type="EMBL" id="HQ537783">
    <property type="protein sequence ID" value="AEI61858.1"/>
    <property type="molecule type" value="Genomic_DNA"/>
</dbReference>
<evidence type="ECO:0000313" key="15">
    <source>
        <dbReference type="EMBL" id="AEI61850.1"/>
    </source>
</evidence>
<evidence type="ECO:0000256" key="11">
    <source>
        <dbReference type="ARBA" id="ARBA00037174"/>
    </source>
</evidence>
<keyword evidence="7" id="KW-1048">Host nucleus</keyword>
<dbReference type="EMBL" id="LR861998">
    <property type="protein sequence ID" value="CAD1814009.1"/>
    <property type="molecule type" value="Genomic_DNA"/>
</dbReference>
<evidence type="ECO:0000256" key="13">
    <source>
        <dbReference type="ARBA" id="ARBA00039842"/>
    </source>
</evidence>
<evidence type="ECO:0000256" key="3">
    <source>
        <dbReference type="ARBA" id="ARBA00009551"/>
    </source>
</evidence>
<evidence type="ECO:0000256" key="6">
    <source>
        <dbReference type="ARBA" id="ARBA00022553"/>
    </source>
</evidence>
<feature type="compositionally biased region" description="Low complexity" evidence="14">
    <location>
        <begin position="51"/>
        <end position="64"/>
    </location>
</feature>
<evidence type="ECO:0000256" key="5">
    <source>
        <dbReference type="ARBA" id="ARBA00022518"/>
    </source>
</evidence>
<dbReference type="EMBL" id="LR861950">
    <property type="protein sequence ID" value="CAD1807828.1"/>
    <property type="molecule type" value="Genomic_DNA"/>
</dbReference>
<evidence type="ECO:0000313" key="18">
    <source>
        <dbReference type="EMBL" id="CAD1807053.1"/>
    </source>
</evidence>
<evidence type="ECO:0000313" key="29">
    <source>
        <dbReference type="EMBL" id="CAD1814257.1"/>
    </source>
</evidence>
<evidence type="ECO:0000313" key="30">
    <source>
        <dbReference type="Proteomes" id="UP000109782"/>
    </source>
</evidence>
<feature type="region of interest" description="Disordered" evidence="14">
    <location>
        <begin position="23"/>
        <end position="67"/>
    </location>
</feature>
<evidence type="ECO:0000313" key="17">
    <source>
        <dbReference type="EMBL" id="AEI61866.1"/>
    </source>
</evidence>
<comment type="function">
    <text evidence="11">Contributes to multiple aspects of the viral life cycle including viral genome amplification, suppression of suprabasal cell differentiation and egress of newly formed virions. Induces host cell cycle arrest at the G2 phase by associating with and preventing the nuclear entry of host CDK1/cyclin B1 complexes. Inhibits cellular DNA replication by preventing loading of host replication licensing proteins MCM2 and MCM7 onto chromatin. Within the cytoplasm, associates with host kinase SRPK1, a splicing factor regulator, and inhibits its activity. Therefore, E4 favors expression of late viral transcripts by inhibiting SRPK1-mediated phosphorylation of host serine-arginine (SR) proteins that have critical roles in mRNA metabolism. Late in the infectious cycle, E4 also acts to diminish the integrity of the keratinocyte by disrupting the keratin cytoskeleton and inducing apoptosis through alteration of mitochondrial function to facilitate egress of the newly formed virions.</text>
</comment>
<evidence type="ECO:0000313" key="27">
    <source>
        <dbReference type="EMBL" id="CAD1813860.1"/>
    </source>
</evidence>
<evidence type="ECO:0000313" key="22">
    <source>
        <dbReference type="EMBL" id="CAD1807565.1"/>
    </source>
</evidence>
<accession>F8S5Z8</accession>
<dbReference type="Pfam" id="PF02711">
    <property type="entry name" value="Pap_E4"/>
    <property type="match status" value="1"/>
</dbReference>
<dbReference type="Proteomes" id="UP000109782">
    <property type="component" value="Genome"/>
</dbReference>
<comment type="similarity">
    <text evidence="3">Belongs to the papillomaviridae E4 protein family.</text>
</comment>
<dbReference type="EMBL" id="LR862038">
    <property type="protein sequence ID" value="CAD1814257.1"/>
    <property type="molecule type" value="Genomic_DNA"/>
</dbReference>
<organismHost>
    <name type="scientific">Homo sapiens</name>
    <name type="common">Human</name>
    <dbReference type="NCBI Taxonomy" id="9606"/>
</organismHost>
<evidence type="ECO:0000256" key="2">
    <source>
        <dbReference type="ARBA" id="ARBA00004192"/>
    </source>
</evidence>
<dbReference type="EMBL" id="LR861905">
    <property type="protein sequence ID" value="CAD1807514.1"/>
    <property type="molecule type" value="Genomic_DNA"/>
</dbReference>
<evidence type="ECO:0000313" key="16">
    <source>
        <dbReference type="EMBL" id="AEI61858.1"/>
    </source>
</evidence>
<evidence type="ECO:0000256" key="8">
    <source>
        <dbReference type="ARBA" id="ARBA00022565"/>
    </source>
</evidence>
<evidence type="ECO:0000313" key="32">
    <source>
        <dbReference type="Proteomes" id="UP000170377"/>
    </source>
</evidence>
<comment type="subunit">
    <text evidence="12">Assembles into oligomeric complexes. Interacts with host CDK1. Interacts with host SRPK1; this interaction may favor expression of late viral transcripts. Interacts with host cytokeratin components KRT8 and KRT18.</text>
</comment>
<evidence type="ECO:0000313" key="28">
    <source>
        <dbReference type="EMBL" id="CAD1814009.1"/>
    </source>
</evidence>
<keyword evidence="8" id="KW-1079">Host G2/M cell cycle arrest by virus</keyword>
<dbReference type="GO" id="GO:0042025">
    <property type="term" value="C:host cell nucleus"/>
    <property type="evidence" value="ECO:0007669"/>
    <property type="project" value="UniProtKB-SubCell"/>
</dbReference>
<evidence type="ECO:0000256" key="14">
    <source>
        <dbReference type="SAM" id="MobiDB-lite"/>
    </source>
</evidence>
<organism evidence="17 32">
    <name type="scientific">Human papillomavirus 67</name>
    <dbReference type="NCBI Taxonomy" id="37120"/>
    <lineage>
        <taxon>Viruses</taxon>
        <taxon>Monodnaviria</taxon>
        <taxon>Shotokuvirae</taxon>
        <taxon>Cossaviricota</taxon>
        <taxon>Papovaviricetes</taxon>
        <taxon>Zurhausenvirales</taxon>
        <taxon>Papillomaviridae</taxon>
        <taxon>Firstpapillomavirinae</taxon>
        <taxon>Alphapapillomavirus</taxon>
        <taxon>Alphapapillomavirus 9</taxon>
    </lineage>
</organism>
<dbReference type="EMBL" id="HQ537782">
    <property type="protein sequence ID" value="AEI61850.1"/>
    <property type="molecule type" value="Genomic_DNA"/>
</dbReference>
<evidence type="ECO:0000313" key="21">
    <source>
        <dbReference type="EMBL" id="CAD1807514.1"/>
    </source>
</evidence>
<keyword evidence="9" id="KW-0945">Host-virus interaction</keyword>
<evidence type="ECO:0000313" key="20">
    <source>
        <dbReference type="EMBL" id="CAD1807149.1"/>
    </source>
</evidence>
<evidence type="ECO:0000256" key="12">
    <source>
        <dbReference type="ARBA" id="ARBA00038562"/>
    </source>
</evidence>
<dbReference type="EMBL" id="LR861975">
    <property type="protein sequence ID" value="CAD1813860.1"/>
    <property type="molecule type" value="Genomic_DNA"/>
</dbReference>
<evidence type="ECO:0000256" key="1">
    <source>
        <dbReference type="ARBA" id="ARBA00004147"/>
    </source>
</evidence>
<dbReference type="EMBL" id="LR861967">
    <property type="protein sequence ID" value="CAD1813796.1"/>
    <property type="molecule type" value="Genomic_DNA"/>
</dbReference>
<evidence type="ECO:0000256" key="4">
    <source>
        <dbReference type="ARBA" id="ARBA00022504"/>
    </source>
</evidence>
<dbReference type="EMBL" id="LR861856">
    <property type="protein sequence ID" value="CAD1807149.1"/>
    <property type="molecule type" value="Genomic_DNA"/>
</dbReference>
<proteinExistence type="inferred from homology"/>
<dbReference type="EMBL" id="LR861843">
    <property type="protein sequence ID" value="CAD1807053.1"/>
    <property type="molecule type" value="Genomic_DNA"/>
</dbReference>
<dbReference type="EMBL" id="LR861960">
    <property type="protein sequence ID" value="CAD1811621.1"/>
    <property type="molecule type" value="Genomic_DNA"/>
</dbReference>
<dbReference type="EMBL" id="LR861913">
    <property type="protein sequence ID" value="CAD1807565.1"/>
    <property type="molecule type" value="Genomic_DNA"/>
</dbReference>
<evidence type="ECO:0000313" key="23">
    <source>
        <dbReference type="EMBL" id="CAD1807715.1"/>
    </source>
</evidence>
<evidence type="ECO:0000313" key="26">
    <source>
        <dbReference type="EMBL" id="CAD1813796.1"/>
    </source>
</evidence>
<evidence type="ECO:0000313" key="31">
    <source>
        <dbReference type="Proteomes" id="UP000140251"/>
    </source>
</evidence>
<dbReference type="InterPro" id="IPR003861">
    <property type="entry name" value="Papilloma_E4"/>
</dbReference>
<keyword evidence="5" id="KW-0244">Early protein</keyword>
<dbReference type="GO" id="GO:0039592">
    <property type="term" value="P:symbiont-mediated arrest of host cell cycle during G2/M transition"/>
    <property type="evidence" value="ECO:0007669"/>
    <property type="project" value="UniProtKB-KW"/>
</dbReference>
<keyword evidence="4" id="KW-1121">Modulation of host cell cycle by virus</keyword>
<evidence type="ECO:0000313" key="25">
    <source>
        <dbReference type="EMBL" id="CAD1811621.1"/>
    </source>
</evidence>
<protein>
    <recommendedName>
        <fullName evidence="13">Protein E4</fullName>
    </recommendedName>
</protein>
<dbReference type="EMBL" id="LR861847">
    <property type="protein sequence ID" value="CAD1807076.1"/>
    <property type="molecule type" value="Genomic_DNA"/>
</dbReference>
<evidence type="ECO:0000313" key="19">
    <source>
        <dbReference type="EMBL" id="CAD1807076.1"/>
    </source>
</evidence>
<keyword evidence="6" id="KW-0597">Phosphoprotein</keyword>
<name>F8S5Z8_HPV67</name>
<dbReference type="GO" id="GO:0030430">
    <property type="term" value="C:host cell cytoplasm"/>
    <property type="evidence" value="ECO:0007669"/>
    <property type="project" value="UniProtKB-SubCell"/>
</dbReference>
<dbReference type="EMBL" id="HQ537784">
    <property type="protein sequence ID" value="AEI61866.1"/>
    <property type="molecule type" value="Genomic_DNA"/>
</dbReference>
<gene>
    <name evidence="17" type="primary">E4</name>
</gene>
<evidence type="ECO:0000256" key="9">
    <source>
        <dbReference type="ARBA" id="ARBA00022581"/>
    </source>
</evidence>
<reference evidence="30 31" key="1">
    <citation type="journal article" date="2011" name="PLoS ONE">
        <title>Evolution and Taxonomic Classification of Human Papillomavirus 16 (HPV16)-Related Variant Genomes: HPV31, HPV33, HPV35, HPV52, HPV58 and HPV67.</title>
        <authorList>
            <person name="Chen Z."/>
            <person name="Schiffman M."/>
            <person name="Herrero R."/>
            <person name="Desalle R."/>
            <person name="Anastos K."/>
            <person name="Segondy M."/>
            <person name="Sahasrabuddhe V.V."/>
            <person name="Gravitt P.E."/>
            <person name="Hsing A.W."/>
            <person name="Burk R.D."/>
        </authorList>
    </citation>
    <scope>NUCLEOTIDE SEQUENCE [LARGE SCALE GENOMIC DNA]</scope>
    <source>
        <strain evidence="15">Qv24827</strain>
        <strain evidence="16">Qv25738</strain>
        <strain evidence="17">Qv30703</strain>
    </source>
</reference>
<sequence>MFVLHLCLVTKYPLLRLLPGYHTPQKRIPLPPPRAPKKSINRRLPNDDDLTSQTSATTPSTPQSYCADNGPWTVHRWGSSLDLSAQTKDGVCVHLTLHL</sequence>
<evidence type="ECO:0000313" key="24">
    <source>
        <dbReference type="EMBL" id="CAD1807828.1"/>
    </source>
</evidence>
<reference evidence="18" key="2">
    <citation type="submission" date="2020-07" db="EMBL/GenBank/DDBJ databases">
        <authorList>
            <person name="Wienecke-Baldacchino K A."/>
        </authorList>
    </citation>
    <scope>NUCLEOTIDE SEQUENCE</scope>
    <source>
        <strain evidence="18">LNS0328678_HPV67</strain>
        <strain evidence="24">LNS0838993_HPV67</strain>
        <strain evidence="25">LNS1673939_HPV67</strain>
        <strain evidence="26">LNS2013148_HPV67</strain>
        <strain evidence="19">LNS2411849_HPV67</strain>
        <strain evidence="20">LNS2873118_HPV67</strain>
        <strain evidence="21">LNS4590797_HPV67</strain>
        <strain evidence="22">LNS5169858_HPV67</strain>
        <strain evidence="23">LNS5859951_HPV67</strain>
        <strain evidence="27">LNS6120966_HPV67</strain>
        <strain evidence="28">LNS6759684_HPV67</strain>
        <strain evidence="29">LNS7880814_HPV67</strain>
    </source>
</reference>
<keyword evidence="10" id="KW-1035">Host cytoplasm</keyword>
<evidence type="ECO:0000256" key="10">
    <source>
        <dbReference type="ARBA" id="ARBA00023200"/>
    </source>
</evidence>